<dbReference type="EMBL" id="MTYJ01000166">
    <property type="protein sequence ID" value="OQV11586.1"/>
    <property type="molecule type" value="Genomic_DNA"/>
</dbReference>
<evidence type="ECO:0000256" key="1">
    <source>
        <dbReference type="SAM" id="MobiDB-lite"/>
    </source>
</evidence>
<feature type="region of interest" description="Disordered" evidence="1">
    <location>
        <begin position="117"/>
        <end position="169"/>
    </location>
</feature>
<feature type="compositionally biased region" description="Basic and acidic residues" evidence="1">
    <location>
        <begin position="144"/>
        <end position="162"/>
    </location>
</feature>
<protein>
    <submittedName>
        <fullName evidence="2">Uncharacterized protein</fullName>
    </submittedName>
</protein>
<accession>A0A1W0W8Q8</accession>
<evidence type="ECO:0000313" key="2">
    <source>
        <dbReference type="EMBL" id="OQV11586.1"/>
    </source>
</evidence>
<name>A0A1W0W8Q8_HYPEX</name>
<dbReference type="Proteomes" id="UP000192578">
    <property type="component" value="Unassembled WGS sequence"/>
</dbReference>
<reference evidence="3" key="1">
    <citation type="submission" date="2017-01" db="EMBL/GenBank/DDBJ databases">
        <title>Comparative genomics of anhydrobiosis in the tardigrade Hypsibius dujardini.</title>
        <authorList>
            <person name="Yoshida Y."/>
            <person name="Koutsovoulos G."/>
            <person name="Laetsch D."/>
            <person name="Stevens L."/>
            <person name="Kumar S."/>
            <person name="Horikawa D."/>
            <person name="Ishino K."/>
            <person name="Komine S."/>
            <person name="Tomita M."/>
            <person name="Blaxter M."/>
            <person name="Arakawa K."/>
        </authorList>
    </citation>
    <scope>NUCLEOTIDE SEQUENCE [LARGE SCALE GENOMIC DNA]</scope>
    <source>
        <strain evidence="3">Z151</strain>
    </source>
</reference>
<gene>
    <name evidence="2" type="ORF">BV898_14085</name>
</gene>
<keyword evidence="3" id="KW-1185">Reference proteome</keyword>
<organism evidence="2 3">
    <name type="scientific">Hypsibius exemplaris</name>
    <name type="common">Freshwater tardigrade</name>
    <dbReference type="NCBI Taxonomy" id="2072580"/>
    <lineage>
        <taxon>Eukaryota</taxon>
        <taxon>Metazoa</taxon>
        <taxon>Ecdysozoa</taxon>
        <taxon>Tardigrada</taxon>
        <taxon>Eutardigrada</taxon>
        <taxon>Parachela</taxon>
        <taxon>Hypsibioidea</taxon>
        <taxon>Hypsibiidae</taxon>
        <taxon>Hypsibius</taxon>
    </lineage>
</organism>
<comment type="caution">
    <text evidence="2">The sequence shown here is derived from an EMBL/GenBank/DDBJ whole genome shotgun (WGS) entry which is preliminary data.</text>
</comment>
<evidence type="ECO:0000313" key="3">
    <source>
        <dbReference type="Proteomes" id="UP000192578"/>
    </source>
</evidence>
<dbReference type="AlphaFoldDB" id="A0A1W0W8Q8"/>
<proteinExistence type="predicted"/>
<sequence>MKLRPLHELAVRLALLQPVRPFGSSNNNSTTSSTMTLLNAHTSLASNIHAIRLPVPSNVSMRTSTRTHMAARVLPPRPTARNSIRGSFSAAAVEEQQRPQPRMPLVLPARNPDVKATGISAGRPVAPPTVAATSSAVPRPQSKRYSERRGQSIHADTSDDVRSSSGGGGAGGGYGYQQYYGRGSGLGGYAIGYPSGGATVNYGALHPPGQFLFLSRSSSMGSITAETMALAATTKTSSSTAGEAGVIKLATIKVAVTRDLATTNEDNHLRQCKHALWRL</sequence>